<name>A0ABN6XZP0_9MICO</name>
<protein>
    <submittedName>
        <fullName evidence="2">Uncharacterized protein</fullName>
    </submittedName>
</protein>
<feature type="region of interest" description="Disordered" evidence="1">
    <location>
        <begin position="1"/>
        <end position="35"/>
    </location>
</feature>
<feature type="compositionally biased region" description="Basic and acidic residues" evidence="1">
    <location>
        <begin position="1"/>
        <end position="19"/>
    </location>
</feature>
<dbReference type="EMBL" id="AP027732">
    <property type="protein sequence ID" value="BDZ48878.1"/>
    <property type="molecule type" value="Genomic_DNA"/>
</dbReference>
<keyword evidence="3" id="KW-1185">Reference proteome</keyword>
<proteinExistence type="predicted"/>
<reference evidence="3" key="1">
    <citation type="journal article" date="2019" name="Int. J. Syst. Evol. Microbiol.">
        <title>The Global Catalogue of Microorganisms (GCM) 10K type strain sequencing project: providing services to taxonomists for standard genome sequencing and annotation.</title>
        <authorList>
            <consortium name="The Broad Institute Genomics Platform"/>
            <consortium name="The Broad Institute Genome Sequencing Center for Infectious Disease"/>
            <person name="Wu L."/>
            <person name="Ma J."/>
        </authorList>
    </citation>
    <scope>NUCLEOTIDE SEQUENCE [LARGE SCALE GENOMIC DNA]</scope>
    <source>
        <strain evidence="3">NBRC 108728</strain>
    </source>
</reference>
<dbReference type="Proteomes" id="UP001321486">
    <property type="component" value="Chromosome"/>
</dbReference>
<evidence type="ECO:0000313" key="2">
    <source>
        <dbReference type="EMBL" id="BDZ48878.1"/>
    </source>
</evidence>
<sequence length="67" mass="7125">MGRRGEASERTESDEKTAQLERGGGAVITSSGRKWGTSGTEAVSAYKAFKPNAADNGWGHAKTYYGK</sequence>
<organism evidence="2 3">
    <name type="scientific">Frondihabitans sucicola</name>
    <dbReference type="NCBI Taxonomy" id="1268041"/>
    <lineage>
        <taxon>Bacteria</taxon>
        <taxon>Bacillati</taxon>
        <taxon>Actinomycetota</taxon>
        <taxon>Actinomycetes</taxon>
        <taxon>Micrococcales</taxon>
        <taxon>Microbacteriaceae</taxon>
        <taxon>Frondihabitans</taxon>
    </lineage>
</organism>
<evidence type="ECO:0000313" key="3">
    <source>
        <dbReference type="Proteomes" id="UP001321486"/>
    </source>
</evidence>
<gene>
    <name evidence="2" type="ORF">GCM10025867_11190</name>
</gene>
<evidence type="ECO:0000256" key="1">
    <source>
        <dbReference type="SAM" id="MobiDB-lite"/>
    </source>
</evidence>
<accession>A0ABN6XZP0</accession>